<sequence>MSRHIDRFPAPAEPEHKKLIVLSAPRTGTLGLYHALQILGFKPYHMAEVLTNGADHARFLSEGVQASTEGTFQPYGRAEFDKWFAGYDIVVEMPFFMLTEVVQAYPDGKFLLMERDPDKWATSWLNTIGPLTLKFTRFPTNLLKYFDPLSRVFGDFSVVIRRIYLQSDENGPEAHHNLVEHYKKYIAKVKAIVPPQQLKGTEWPGRNKPEEFFKISNDALSGGKSKALILASVLAPLVAVGIWYAKADGAKWLPKIF</sequence>
<accession>A0AAW0R9L6</accession>
<dbReference type="PANTHER" id="PTHR36978:SF4">
    <property type="entry name" value="P-LOOP CONTAINING NUCLEOSIDE TRIPHOSPHATE HYDROLASE PROTEIN"/>
    <property type="match status" value="1"/>
</dbReference>
<reference evidence="1 2" key="1">
    <citation type="submission" date="2023-01" db="EMBL/GenBank/DDBJ databases">
        <title>Analysis of 21 Apiospora genomes using comparative genomics revels a genus with tremendous synthesis potential of carbohydrate active enzymes and secondary metabolites.</title>
        <authorList>
            <person name="Sorensen T."/>
        </authorList>
    </citation>
    <scope>NUCLEOTIDE SEQUENCE [LARGE SCALE GENOMIC DNA]</scope>
    <source>
        <strain evidence="1 2">CBS 117206</strain>
    </source>
</reference>
<organism evidence="1 2">
    <name type="scientific">Apiospora kogelbergensis</name>
    <dbReference type="NCBI Taxonomy" id="1337665"/>
    <lineage>
        <taxon>Eukaryota</taxon>
        <taxon>Fungi</taxon>
        <taxon>Dikarya</taxon>
        <taxon>Ascomycota</taxon>
        <taxon>Pezizomycotina</taxon>
        <taxon>Sordariomycetes</taxon>
        <taxon>Xylariomycetidae</taxon>
        <taxon>Amphisphaeriales</taxon>
        <taxon>Apiosporaceae</taxon>
        <taxon>Apiospora</taxon>
    </lineage>
</organism>
<dbReference type="EMBL" id="JAQQWP010000002">
    <property type="protein sequence ID" value="KAK8130460.1"/>
    <property type="molecule type" value="Genomic_DNA"/>
</dbReference>
<protein>
    <submittedName>
        <fullName evidence="1">Tubulin</fullName>
    </submittedName>
</protein>
<comment type="caution">
    <text evidence="1">The sequence shown here is derived from an EMBL/GenBank/DDBJ whole genome shotgun (WGS) entry which is preliminary data.</text>
</comment>
<dbReference type="Proteomes" id="UP001392437">
    <property type="component" value="Unassembled WGS sequence"/>
</dbReference>
<name>A0AAW0R9L6_9PEZI</name>
<gene>
    <name evidence="1" type="ORF">PG999_002840</name>
</gene>
<dbReference type="Pfam" id="PF17784">
    <property type="entry name" value="Sulfotransfer_4"/>
    <property type="match status" value="1"/>
</dbReference>
<dbReference type="InterPro" id="IPR027417">
    <property type="entry name" value="P-loop_NTPase"/>
</dbReference>
<keyword evidence="2" id="KW-1185">Reference proteome</keyword>
<dbReference type="SUPFAM" id="SSF52540">
    <property type="entry name" value="P-loop containing nucleoside triphosphate hydrolases"/>
    <property type="match status" value="1"/>
</dbReference>
<evidence type="ECO:0000313" key="1">
    <source>
        <dbReference type="EMBL" id="KAK8130460.1"/>
    </source>
</evidence>
<dbReference type="AlphaFoldDB" id="A0AAW0R9L6"/>
<dbReference type="InterPro" id="IPR040632">
    <property type="entry name" value="Sulfotransfer_4"/>
</dbReference>
<evidence type="ECO:0000313" key="2">
    <source>
        <dbReference type="Proteomes" id="UP001392437"/>
    </source>
</evidence>
<proteinExistence type="predicted"/>
<dbReference type="Gene3D" id="3.40.50.300">
    <property type="entry name" value="P-loop containing nucleotide triphosphate hydrolases"/>
    <property type="match status" value="1"/>
</dbReference>
<dbReference type="PANTHER" id="PTHR36978">
    <property type="entry name" value="P-LOOP CONTAINING NUCLEOTIDE TRIPHOSPHATE HYDROLASE"/>
    <property type="match status" value="1"/>
</dbReference>